<dbReference type="SUPFAM" id="SSF52540">
    <property type="entry name" value="P-loop containing nucleoside triphosphate hydrolases"/>
    <property type="match status" value="1"/>
</dbReference>
<keyword evidence="2" id="KW-1185">Reference proteome</keyword>
<accession>A0A5C8ZJP7</accession>
<dbReference type="OrthoDB" id="1649389at2"/>
<comment type="caution">
    <text evidence="1">The sequence shown here is derived from an EMBL/GenBank/DDBJ whole genome shotgun (WGS) entry which is preliminary data.</text>
</comment>
<dbReference type="Pfam" id="PF13671">
    <property type="entry name" value="AAA_33"/>
    <property type="match status" value="1"/>
</dbReference>
<gene>
    <name evidence="1" type="ORF">FMM08_03715</name>
</gene>
<reference evidence="1 2" key="1">
    <citation type="submission" date="2019-07" db="EMBL/GenBank/DDBJ databases">
        <title>Quadrisphaera sp. strain DD2A genome sequencing and assembly.</title>
        <authorList>
            <person name="Kim I."/>
        </authorList>
    </citation>
    <scope>NUCLEOTIDE SEQUENCE [LARGE SCALE GENOMIC DNA]</scope>
    <source>
        <strain evidence="1 2">DD2A</strain>
    </source>
</reference>
<sequence length="185" mass="18880">MADLLVVSGPPGAGKSTVASLLVEGLDVGALVPGDAFFAFWKRGAVAPWLPEAAEQNTAVITAAAAAAGALAAGGCPVVYDGVVGPWFLPAFAGAASGQGLRVPGELHVVVLLPDLERTSRQVAARTGHGFTDQVATTRMHEDFSAAVGGLPDRQVLRDPPEGVAAVAALVRQRWLAGDLLVRGR</sequence>
<dbReference type="Gene3D" id="3.40.50.300">
    <property type="entry name" value="P-loop containing nucleotide triphosphate hydrolases"/>
    <property type="match status" value="1"/>
</dbReference>
<evidence type="ECO:0000313" key="1">
    <source>
        <dbReference type="EMBL" id="TXR57369.1"/>
    </source>
</evidence>
<dbReference type="Proteomes" id="UP000321234">
    <property type="component" value="Unassembled WGS sequence"/>
</dbReference>
<protein>
    <submittedName>
        <fullName evidence="1">ATP-binding protein</fullName>
    </submittedName>
</protein>
<dbReference type="RefSeq" id="WP_147925010.1">
    <property type="nucleotide sequence ID" value="NZ_VKAC01000002.1"/>
</dbReference>
<proteinExistence type="predicted"/>
<keyword evidence="1" id="KW-0547">Nucleotide-binding</keyword>
<organism evidence="1 2">
    <name type="scientific">Quadrisphaera setariae</name>
    <dbReference type="NCBI Taxonomy" id="2593304"/>
    <lineage>
        <taxon>Bacteria</taxon>
        <taxon>Bacillati</taxon>
        <taxon>Actinomycetota</taxon>
        <taxon>Actinomycetes</taxon>
        <taxon>Kineosporiales</taxon>
        <taxon>Kineosporiaceae</taxon>
        <taxon>Quadrisphaera</taxon>
    </lineage>
</organism>
<name>A0A5C8ZJP7_9ACTN</name>
<evidence type="ECO:0000313" key="2">
    <source>
        <dbReference type="Proteomes" id="UP000321234"/>
    </source>
</evidence>
<dbReference type="InterPro" id="IPR027417">
    <property type="entry name" value="P-loop_NTPase"/>
</dbReference>
<dbReference type="AlphaFoldDB" id="A0A5C8ZJP7"/>
<keyword evidence="1" id="KW-0067">ATP-binding</keyword>
<dbReference type="GO" id="GO:0005524">
    <property type="term" value="F:ATP binding"/>
    <property type="evidence" value="ECO:0007669"/>
    <property type="project" value="UniProtKB-KW"/>
</dbReference>
<dbReference type="EMBL" id="VKAC01000002">
    <property type="protein sequence ID" value="TXR57369.1"/>
    <property type="molecule type" value="Genomic_DNA"/>
</dbReference>